<feature type="compositionally biased region" description="Basic and acidic residues" evidence="1">
    <location>
        <begin position="167"/>
        <end position="196"/>
    </location>
</feature>
<keyword evidence="3" id="KW-1185">Reference proteome</keyword>
<evidence type="ECO:0000313" key="2">
    <source>
        <dbReference type="EMBL" id="TGZ83776.1"/>
    </source>
</evidence>
<dbReference type="InParanoid" id="A0A4S2N3Y7"/>
<evidence type="ECO:0000256" key="1">
    <source>
        <dbReference type="SAM" id="MobiDB-lite"/>
    </source>
</evidence>
<feature type="compositionally biased region" description="Polar residues" evidence="1">
    <location>
        <begin position="1"/>
        <end position="10"/>
    </location>
</feature>
<feature type="region of interest" description="Disordered" evidence="1">
    <location>
        <begin position="479"/>
        <end position="500"/>
    </location>
</feature>
<feature type="compositionally biased region" description="Basic and acidic residues" evidence="1">
    <location>
        <begin position="244"/>
        <end position="257"/>
    </location>
</feature>
<dbReference type="EMBL" id="ML220113">
    <property type="protein sequence ID" value="TGZ83776.1"/>
    <property type="molecule type" value="Genomic_DNA"/>
</dbReference>
<feature type="compositionally biased region" description="Basic and acidic residues" evidence="1">
    <location>
        <begin position="204"/>
        <end position="231"/>
    </location>
</feature>
<reference evidence="2 3" key="1">
    <citation type="submission" date="2019-04" db="EMBL/GenBank/DDBJ databases">
        <title>Comparative genomics and transcriptomics to analyze fruiting body development in filamentous ascomycetes.</title>
        <authorList>
            <consortium name="DOE Joint Genome Institute"/>
            <person name="Lutkenhaus R."/>
            <person name="Traeger S."/>
            <person name="Breuer J."/>
            <person name="Kuo A."/>
            <person name="Lipzen A."/>
            <person name="Pangilinan J."/>
            <person name="Dilworth D."/>
            <person name="Sandor L."/>
            <person name="Poggeler S."/>
            <person name="Barry K."/>
            <person name="Grigoriev I.V."/>
            <person name="Nowrousian M."/>
        </authorList>
    </citation>
    <scope>NUCLEOTIDE SEQUENCE [LARGE SCALE GENOMIC DNA]</scope>
    <source>
        <strain evidence="2 3">CBS 389.68</strain>
    </source>
</reference>
<sequence>MASELSNPFSANPPAPTAVPAPRYDDDDDILMDFEDETEQLATSGTTAPTPVGEAMALDPLNPPAEASPDDAVQPEKVYLYGVDNLNTAAVKSYASEHFPGHEARLEWIDDSSCCLVYATPELANAALTALTLPSHSPSILPPLVLRPAKSSPTYTPDASLQVRIARPTDRKERGARERSRYYLFHPEEDRGETRERQRRRPRRSEAADDRDYERRYYDAREHDRRRDRGEAAGYTDDMYDDDAGTRERRGVREGRSRSRSRTRRDRRSRSPGVYNTRDRDRSRSPRRNRGKELFPLDSAPRKEKKDLIPETKRAGMAAMDTILTAQPPSTTTVRNDNDLFAARMREKRELFPQESAPTQKRELFPQEPVPQQRKELFPQDSQRKELFPPPPRELFPSSSSTPSTSTFNPFSSTPSTSLASRITAPAPAAKSLADRINLSNPGSSNSNGDGGLQIKGAAAKMALANNDVFAQKMLASKGEGLAGAGRRRGGGRRRAEEMF</sequence>
<feature type="region of interest" description="Disordered" evidence="1">
    <location>
        <begin position="350"/>
        <end position="454"/>
    </location>
</feature>
<feature type="compositionally biased region" description="Basic and acidic residues" evidence="1">
    <location>
        <begin position="291"/>
        <end position="313"/>
    </location>
</feature>
<feature type="compositionally biased region" description="Acidic residues" evidence="1">
    <location>
        <begin position="25"/>
        <end position="39"/>
    </location>
</feature>
<dbReference type="Proteomes" id="UP000298138">
    <property type="component" value="Unassembled WGS sequence"/>
</dbReference>
<feature type="compositionally biased region" description="Low complexity" evidence="1">
    <location>
        <begin position="438"/>
        <end position="448"/>
    </location>
</feature>
<dbReference type="PANTHER" id="PTHR16291">
    <property type="entry name" value="NUCLEAR CAP-BINDING PROTEIN SUBUNIT 3"/>
    <property type="match status" value="1"/>
</dbReference>
<gene>
    <name evidence="2" type="ORF">EX30DRAFT_393332</name>
</gene>
<feature type="compositionally biased region" description="Basic residues" evidence="1">
    <location>
        <begin position="258"/>
        <end position="270"/>
    </location>
</feature>
<dbReference type="GO" id="GO:0005634">
    <property type="term" value="C:nucleus"/>
    <property type="evidence" value="ECO:0007669"/>
    <property type="project" value="TreeGrafter"/>
</dbReference>
<feature type="compositionally biased region" description="Low complexity" evidence="1">
    <location>
        <begin position="395"/>
        <end position="418"/>
    </location>
</feature>
<proteinExistence type="predicted"/>
<protein>
    <submittedName>
        <fullName evidence="2">Uncharacterized protein</fullName>
    </submittedName>
</protein>
<dbReference type="GO" id="GO:0000340">
    <property type="term" value="F:RNA 7-methylguanosine cap binding"/>
    <property type="evidence" value="ECO:0007669"/>
    <property type="project" value="InterPro"/>
</dbReference>
<dbReference type="AlphaFoldDB" id="A0A4S2N3Y7"/>
<accession>A0A4S2N3Y7</accession>
<dbReference type="PANTHER" id="PTHR16291:SF0">
    <property type="entry name" value="NUCLEAR CAP-BINDING PROTEIN SUBUNIT 3"/>
    <property type="match status" value="1"/>
</dbReference>
<feature type="compositionally biased region" description="Basic and acidic residues" evidence="1">
    <location>
        <begin position="373"/>
        <end position="387"/>
    </location>
</feature>
<dbReference type="InterPro" id="IPR019416">
    <property type="entry name" value="NCBP3"/>
</dbReference>
<feature type="compositionally biased region" description="Polar residues" evidence="1">
    <location>
        <begin position="40"/>
        <end position="49"/>
    </location>
</feature>
<dbReference type="GO" id="GO:0003729">
    <property type="term" value="F:mRNA binding"/>
    <property type="evidence" value="ECO:0007669"/>
    <property type="project" value="InterPro"/>
</dbReference>
<dbReference type="Pfam" id="PF10309">
    <property type="entry name" value="NCBP3"/>
    <property type="match status" value="1"/>
</dbReference>
<name>A0A4S2N3Y7_9PEZI</name>
<evidence type="ECO:0000313" key="3">
    <source>
        <dbReference type="Proteomes" id="UP000298138"/>
    </source>
</evidence>
<feature type="region of interest" description="Disordered" evidence="1">
    <location>
        <begin position="1"/>
        <end position="71"/>
    </location>
</feature>
<dbReference type="OrthoDB" id="422106at2759"/>
<organism evidence="2 3">
    <name type="scientific">Ascodesmis nigricans</name>
    <dbReference type="NCBI Taxonomy" id="341454"/>
    <lineage>
        <taxon>Eukaryota</taxon>
        <taxon>Fungi</taxon>
        <taxon>Dikarya</taxon>
        <taxon>Ascomycota</taxon>
        <taxon>Pezizomycotina</taxon>
        <taxon>Pezizomycetes</taxon>
        <taxon>Pezizales</taxon>
        <taxon>Ascodesmidaceae</taxon>
        <taxon>Ascodesmis</taxon>
    </lineage>
</organism>
<feature type="region of interest" description="Disordered" evidence="1">
    <location>
        <begin position="151"/>
        <end position="313"/>
    </location>
</feature>